<sequence length="104" mass="11377">MSSQGQVREWHHDDGWGVIDSAETPGGCWAHFGVVRVRGYRTLDAGQDVEFTFQPVDQDGYAFSATAVWPAGGDPSPPEQESTEPSAAYRSSLRLEFDDDQAAD</sequence>
<evidence type="ECO:0000313" key="3">
    <source>
        <dbReference type="EMBL" id="MBA8805767.1"/>
    </source>
</evidence>
<dbReference type="Proteomes" id="UP000580910">
    <property type="component" value="Unassembled WGS sequence"/>
</dbReference>
<evidence type="ECO:0000259" key="2">
    <source>
        <dbReference type="Pfam" id="PF00313"/>
    </source>
</evidence>
<dbReference type="RefSeq" id="WP_182541790.1">
    <property type="nucleotide sequence ID" value="NZ_JACGXA010000003.1"/>
</dbReference>
<keyword evidence="4" id="KW-1185">Reference proteome</keyword>
<protein>
    <submittedName>
        <fullName evidence="3">CspA family cold shock protein</fullName>
    </submittedName>
</protein>
<feature type="domain" description="CSD" evidence="2">
    <location>
        <begin position="4"/>
        <end position="59"/>
    </location>
</feature>
<dbReference type="GO" id="GO:0003676">
    <property type="term" value="F:nucleic acid binding"/>
    <property type="evidence" value="ECO:0007669"/>
    <property type="project" value="InterPro"/>
</dbReference>
<gene>
    <name evidence="3" type="ORF">FB382_004112</name>
</gene>
<evidence type="ECO:0000256" key="1">
    <source>
        <dbReference type="SAM" id="MobiDB-lite"/>
    </source>
</evidence>
<name>A0A7W3PBS3_9ACTN</name>
<reference evidence="3 4" key="1">
    <citation type="submission" date="2020-07" db="EMBL/GenBank/DDBJ databases">
        <title>Sequencing the genomes of 1000 actinobacteria strains.</title>
        <authorList>
            <person name="Klenk H.-P."/>
        </authorList>
    </citation>
    <scope>NUCLEOTIDE SEQUENCE [LARGE SCALE GENOMIC DNA]</scope>
    <source>
        <strain evidence="3 4">DSM 21349</strain>
    </source>
</reference>
<dbReference type="InterPro" id="IPR012340">
    <property type="entry name" value="NA-bd_OB-fold"/>
</dbReference>
<feature type="region of interest" description="Disordered" evidence="1">
    <location>
        <begin position="67"/>
        <end position="104"/>
    </location>
</feature>
<evidence type="ECO:0000313" key="4">
    <source>
        <dbReference type="Proteomes" id="UP000580910"/>
    </source>
</evidence>
<comment type="caution">
    <text evidence="3">The sequence shown here is derived from an EMBL/GenBank/DDBJ whole genome shotgun (WGS) entry which is preliminary data.</text>
</comment>
<dbReference type="EMBL" id="JACGXA010000003">
    <property type="protein sequence ID" value="MBA8805767.1"/>
    <property type="molecule type" value="Genomic_DNA"/>
</dbReference>
<dbReference type="InterPro" id="IPR002059">
    <property type="entry name" value="CSP_DNA-bd"/>
</dbReference>
<dbReference type="Pfam" id="PF00313">
    <property type="entry name" value="CSD"/>
    <property type="match status" value="1"/>
</dbReference>
<dbReference type="AlphaFoldDB" id="A0A7W3PBS3"/>
<dbReference type="SUPFAM" id="SSF50249">
    <property type="entry name" value="Nucleic acid-binding proteins"/>
    <property type="match status" value="1"/>
</dbReference>
<organism evidence="3 4">
    <name type="scientific">Nocardioides ginsengisegetis</name>
    <dbReference type="NCBI Taxonomy" id="661491"/>
    <lineage>
        <taxon>Bacteria</taxon>
        <taxon>Bacillati</taxon>
        <taxon>Actinomycetota</taxon>
        <taxon>Actinomycetes</taxon>
        <taxon>Propionibacteriales</taxon>
        <taxon>Nocardioidaceae</taxon>
        <taxon>Nocardioides</taxon>
    </lineage>
</organism>
<dbReference type="Gene3D" id="2.40.50.140">
    <property type="entry name" value="Nucleic acid-binding proteins"/>
    <property type="match status" value="1"/>
</dbReference>
<proteinExistence type="predicted"/>
<accession>A0A7W3PBS3</accession>